<dbReference type="EMBL" id="JAATWM020000048">
    <property type="protein sequence ID" value="KAF9871088.1"/>
    <property type="molecule type" value="Genomic_DNA"/>
</dbReference>
<feature type="compositionally biased region" description="Low complexity" evidence="1">
    <location>
        <begin position="1"/>
        <end position="19"/>
    </location>
</feature>
<dbReference type="AlphaFoldDB" id="A0A9P6HTY6"/>
<reference evidence="2" key="1">
    <citation type="submission" date="2020-03" db="EMBL/GenBank/DDBJ databases">
        <authorList>
            <person name="He L."/>
        </authorList>
    </citation>
    <scope>NUCLEOTIDE SEQUENCE</scope>
    <source>
        <strain evidence="2">CkLH20</strain>
    </source>
</reference>
<evidence type="ECO:0000313" key="2">
    <source>
        <dbReference type="EMBL" id="KAF9871088.1"/>
    </source>
</evidence>
<dbReference type="Proteomes" id="UP000781932">
    <property type="component" value="Unassembled WGS sequence"/>
</dbReference>
<name>A0A9P6HTY6_9PEZI</name>
<protein>
    <submittedName>
        <fullName evidence="2">Uncharacterized protein</fullName>
    </submittedName>
</protein>
<sequence length="321" mass="35354">MSPKKTSKESPSSSASPEPGSKRKAATKDEIKDEHEAAEPEPKKPKTATNSSVIEWLLTDEAFSLAFPSLPPGHGEIDWEAGHAQPQKTPPPEDAGKKKSNGEEQIPLLTYPDSSLTPFQNLTAALLLSKPISHRLGLRTINTLLNPPFGLRTLKDLDEAGFEGRRKVVWEARTQHKEKTAAQLGDLVQSVRDICGVEEDEDVEEMEGLRAQIKDLKTPEEAQKKVEKILTDGVKGIGPTGAGIFLRRVQERWEDVFPYADKRALEVAVQFKILEEGDGAEELAEKVDGDRAKFVRLLDVLVGIQLEKKTEEALKVAGVTK</sequence>
<feature type="compositionally biased region" description="Basic and acidic residues" evidence="1">
    <location>
        <begin position="26"/>
        <end position="44"/>
    </location>
</feature>
<reference evidence="2" key="2">
    <citation type="submission" date="2020-11" db="EMBL/GenBank/DDBJ databases">
        <title>Whole genome sequencing of Colletotrichum sp.</title>
        <authorList>
            <person name="Li H."/>
        </authorList>
    </citation>
    <scope>NUCLEOTIDE SEQUENCE</scope>
    <source>
        <strain evidence="2">CkLH20</strain>
    </source>
</reference>
<feature type="region of interest" description="Disordered" evidence="1">
    <location>
        <begin position="1"/>
        <end position="52"/>
    </location>
</feature>
<accession>A0A9P6HTY6</accession>
<feature type="region of interest" description="Disordered" evidence="1">
    <location>
        <begin position="67"/>
        <end position="101"/>
    </location>
</feature>
<dbReference type="OrthoDB" id="4676at2759"/>
<comment type="caution">
    <text evidence="2">The sequence shown here is derived from an EMBL/GenBank/DDBJ whole genome shotgun (WGS) entry which is preliminary data.</text>
</comment>
<dbReference type="GeneID" id="62167293"/>
<gene>
    <name evidence="2" type="ORF">CkaCkLH20_11505</name>
</gene>
<evidence type="ECO:0000256" key="1">
    <source>
        <dbReference type="SAM" id="MobiDB-lite"/>
    </source>
</evidence>
<organism evidence="2 3">
    <name type="scientific">Colletotrichum karsti</name>
    <dbReference type="NCBI Taxonomy" id="1095194"/>
    <lineage>
        <taxon>Eukaryota</taxon>
        <taxon>Fungi</taxon>
        <taxon>Dikarya</taxon>
        <taxon>Ascomycota</taxon>
        <taxon>Pezizomycotina</taxon>
        <taxon>Sordariomycetes</taxon>
        <taxon>Hypocreomycetidae</taxon>
        <taxon>Glomerellales</taxon>
        <taxon>Glomerellaceae</taxon>
        <taxon>Colletotrichum</taxon>
        <taxon>Colletotrichum boninense species complex</taxon>
    </lineage>
</organism>
<keyword evidence="3" id="KW-1185">Reference proteome</keyword>
<evidence type="ECO:0000313" key="3">
    <source>
        <dbReference type="Proteomes" id="UP000781932"/>
    </source>
</evidence>
<dbReference type="RefSeq" id="XP_038740549.1">
    <property type="nucleotide sequence ID" value="XM_038894219.1"/>
</dbReference>
<proteinExistence type="predicted"/>